<dbReference type="Pfam" id="PF13362">
    <property type="entry name" value="Toprim_3"/>
    <property type="match status" value="1"/>
</dbReference>
<dbReference type="InterPro" id="IPR041459">
    <property type="entry name" value="MPTase-PolyVal"/>
</dbReference>
<dbReference type="InterPro" id="IPR006171">
    <property type="entry name" value="TOPRIM_dom"/>
</dbReference>
<dbReference type="Pfam" id="PF18974">
    <property type="entry name" value="DUF5710"/>
    <property type="match status" value="1"/>
</dbReference>
<reference evidence="6" key="1">
    <citation type="submission" date="2023-09" db="EMBL/GenBank/DDBJ databases">
        <authorList>
            <consortium name="CW5 consortium"/>
            <person name="Lu C.-W."/>
        </authorList>
    </citation>
    <scope>NUCLEOTIDE SEQUENCE</scope>
    <source>
        <strain evidence="6">KPS</strain>
    </source>
</reference>
<dbReference type="Proteomes" id="UP001180616">
    <property type="component" value="Chromosome"/>
</dbReference>
<evidence type="ECO:0000313" key="7">
    <source>
        <dbReference type="Proteomes" id="UP001180616"/>
    </source>
</evidence>
<evidence type="ECO:0000259" key="2">
    <source>
        <dbReference type="Pfam" id="PF08401"/>
    </source>
</evidence>
<evidence type="ECO:0000259" key="4">
    <source>
        <dbReference type="Pfam" id="PF18818"/>
    </source>
</evidence>
<evidence type="ECO:0000259" key="3">
    <source>
        <dbReference type="Pfam" id="PF13362"/>
    </source>
</evidence>
<protein>
    <submittedName>
        <fullName evidence="6">SsDNA-binding domain-containing protein</fullName>
    </submittedName>
</protein>
<name>A0ABY9R5N4_9BACT</name>
<feature type="domain" description="DUF5710" evidence="5">
    <location>
        <begin position="395"/>
        <end position="438"/>
    </location>
</feature>
<evidence type="ECO:0000256" key="1">
    <source>
        <dbReference type="SAM" id="Coils"/>
    </source>
</evidence>
<organism evidence="6 7">
    <name type="scientific">Nitratidesulfovibrio liaohensis</name>
    <dbReference type="NCBI Taxonomy" id="2604158"/>
    <lineage>
        <taxon>Bacteria</taxon>
        <taxon>Pseudomonadati</taxon>
        <taxon>Thermodesulfobacteriota</taxon>
        <taxon>Desulfovibrionia</taxon>
        <taxon>Desulfovibrionales</taxon>
        <taxon>Desulfovibrionaceae</taxon>
        <taxon>Nitratidesulfovibrio</taxon>
    </lineage>
</organism>
<evidence type="ECO:0000313" key="6">
    <source>
        <dbReference type="EMBL" id="WMW66348.1"/>
    </source>
</evidence>
<accession>A0ABY9R5N4</accession>
<feature type="domain" description="Toprim" evidence="3">
    <location>
        <begin position="644"/>
        <end position="744"/>
    </location>
</feature>
<dbReference type="InterPro" id="IPR043764">
    <property type="entry name" value="DUF5710"/>
</dbReference>
<keyword evidence="7" id="KW-1185">Reference proteome</keyword>
<dbReference type="Pfam" id="PF18818">
    <property type="entry name" value="MPTase-PolyVal"/>
    <property type="match status" value="1"/>
</dbReference>
<keyword evidence="1" id="KW-0175">Coiled coil</keyword>
<feature type="domain" description="N-terminal" evidence="2">
    <location>
        <begin position="8"/>
        <end position="132"/>
    </location>
</feature>
<evidence type="ECO:0000259" key="5">
    <source>
        <dbReference type="Pfam" id="PF18974"/>
    </source>
</evidence>
<feature type="coiled-coil region" evidence="1">
    <location>
        <begin position="523"/>
        <end position="557"/>
    </location>
</feature>
<dbReference type="Pfam" id="PF08401">
    <property type="entry name" value="ArdcN"/>
    <property type="match status" value="1"/>
</dbReference>
<sequence>MAGTRKPYHEAFAEKVIESLEQGTAPWQQPWEPGQYAAPFNPISGTEYRGMNRVWLEMEGHQDPRFLTLKQANSQGWRVRKGEKSRPVVFWQFTQRVGKVDEKGAPVLDADGRQVTTEYELTRPLLHYANVFHASQIDGIPEFAPNTPGWDAYTRDRWPDTPPALRCEEILTNSGAAILHDQRDRAFYRRGSDEIHLPPKEYFHTSEGYYATALHELGHWTGAPDRMNREFGAFGSEVYAREELRAEIASWMVGLELGIGHDPHQHAAYVGEWIKVLKDDPYEIVRACRDAERIREVLLGFGQALDKAQEQGAEMARDNEISPTQSQMSTIAMEARALSAEVPEALAAPAAEAPLPEPPAGFEWEAHYTGEEVAQVLVPAPEAAQAVAPGTVVSKTYLSVPFSEKDLARQAGARWDRKEKLWFAPAGADLAALERWLPTSGQELEKPALALSPDAEFAEVLKKVGIDLKGQLPIMDGEIHRVGTIDRPNSSNGAYLGHIDGKPNGWAQNFRTGERVDWVASECRLSQDQLQAIRAEAAQKQERAAAERAKLQEQAAKRAYGIWKNAPGWAEADHPYFQKKGVRGYGVKVGENSTLLIPGRDVDGHIHTLQVVTPEGEKRFLSGSRKHGTHHIIDPGRQMGTTPILVAEGYATAASVYEAVKLPVAVAFDSGNLLPVAQALQAKYPERSVLILGDDDHNQKGNPGLRFGTLAAESTQGFCAVPSLNAEEKAKGLTDWNDLAASRGLEVVRDQLAPVLKKCMARQQAQGMER</sequence>
<gene>
    <name evidence="6" type="ORF">KPS_000915</name>
</gene>
<proteinExistence type="predicted"/>
<dbReference type="InterPro" id="IPR013610">
    <property type="entry name" value="ArdC_N"/>
</dbReference>
<dbReference type="RefSeq" id="WP_309542251.1">
    <property type="nucleotide sequence ID" value="NZ_CP133659.1"/>
</dbReference>
<dbReference type="EMBL" id="CP133659">
    <property type="protein sequence ID" value="WMW66348.1"/>
    <property type="molecule type" value="Genomic_DNA"/>
</dbReference>
<feature type="domain" description="Polyvalent protein metallopeptidase" evidence="4">
    <location>
        <begin position="167"/>
        <end position="289"/>
    </location>
</feature>